<organism evidence="2 3">
    <name type="scientific">Iris pallida</name>
    <name type="common">Sweet iris</name>
    <dbReference type="NCBI Taxonomy" id="29817"/>
    <lineage>
        <taxon>Eukaryota</taxon>
        <taxon>Viridiplantae</taxon>
        <taxon>Streptophyta</taxon>
        <taxon>Embryophyta</taxon>
        <taxon>Tracheophyta</taxon>
        <taxon>Spermatophyta</taxon>
        <taxon>Magnoliopsida</taxon>
        <taxon>Liliopsida</taxon>
        <taxon>Asparagales</taxon>
        <taxon>Iridaceae</taxon>
        <taxon>Iridoideae</taxon>
        <taxon>Irideae</taxon>
        <taxon>Iris</taxon>
    </lineage>
</organism>
<proteinExistence type="predicted"/>
<reference evidence="2" key="2">
    <citation type="submission" date="2023-04" db="EMBL/GenBank/DDBJ databases">
        <authorList>
            <person name="Bruccoleri R.E."/>
            <person name="Oakeley E.J."/>
            <person name="Faust A.-M."/>
            <person name="Dessus-Babus S."/>
            <person name="Altorfer M."/>
            <person name="Burckhardt D."/>
            <person name="Oertli M."/>
            <person name="Naumann U."/>
            <person name="Petersen F."/>
            <person name="Wong J."/>
        </authorList>
    </citation>
    <scope>NUCLEOTIDE SEQUENCE</scope>
    <source>
        <strain evidence="2">GSM-AAB239-AS_SAM_17_03QT</strain>
        <tissue evidence="2">Leaf</tissue>
    </source>
</reference>
<name>A0AAX6FXI9_IRIPA</name>
<evidence type="ECO:0000313" key="3">
    <source>
        <dbReference type="Proteomes" id="UP001140949"/>
    </source>
</evidence>
<evidence type="ECO:0000313" key="2">
    <source>
        <dbReference type="EMBL" id="KAJ6821012.1"/>
    </source>
</evidence>
<protein>
    <submittedName>
        <fullName evidence="2">Uncharacterized protein</fullName>
    </submittedName>
</protein>
<evidence type="ECO:0000256" key="1">
    <source>
        <dbReference type="SAM" id="MobiDB-lite"/>
    </source>
</evidence>
<feature type="compositionally biased region" description="Low complexity" evidence="1">
    <location>
        <begin position="235"/>
        <end position="257"/>
    </location>
</feature>
<gene>
    <name evidence="2" type="ORF">M6B38_394790</name>
</gene>
<feature type="region of interest" description="Disordered" evidence="1">
    <location>
        <begin position="192"/>
        <end position="257"/>
    </location>
</feature>
<dbReference type="PANTHER" id="PTHR34193">
    <property type="entry name" value="OS11G0199801 PROTEIN"/>
    <property type="match status" value="1"/>
</dbReference>
<dbReference type="EMBL" id="JANAVB010025196">
    <property type="protein sequence ID" value="KAJ6821012.1"/>
    <property type="molecule type" value="Genomic_DNA"/>
</dbReference>
<accession>A0AAX6FXI9</accession>
<keyword evidence="3" id="KW-1185">Reference proteome</keyword>
<dbReference type="Proteomes" id="UP001140949">
    <property type="component" value="Unassembled WGS sequence"/>
</dbReference>
<dbReference type="AlphaFoldDB" id="A0AAX6FXI9"/>
<feature type="compositionally biased region" description="Basic and acidic residues" evidence="1">
    <location>
        <begin position="211"/>
        <end position="227"/>
    </location>
</feature>
<reference evidence="2" key="1">
    <citation type="journal article" date="2023" name="GigaByte">
        <title>Genome assembly of the bearded iris, Iris pallida Lam.</title>
        <authorList>
            <person name="Bruccoleri R.E."/>
            <person name="Oakeley E.J."/>
            <person name="Faust A.M.E."/>
            <person name="Altorfer M."/>
            <person name="Dessus-Babus S."/>
            <person name="Burckhardt D."/>
            <person name="Oertli M."/>
            <person name="Naumann U."/>
            <person name="Petersen F."/>
            <person name="Wong J."/>
        </authorList>
    </citation>
    <scope>NUCLEOTIDE SEQUENCE</scope>
    <source>
        <strain evidence="2">GSM-AAB239-AS_SAM_17_03QT</strain>
    </source>
</reference>
<dbReference type="PANTHER" id="PTHR34193:SF18">
    <property type="entry name" value="OS11G0199801 PROTEIN"/>
    <property type="match status" value="1"/>
</dbReference>
<feature type="region of interest" description="Disordered" evidence="1">
    <location>
        <begin position="142"/>
        <end position="171"/>
    </location>
</feature>
<sequence>MPTHRRRGPAAGADEFSFASPAHEAAAGAYDRWAERIRGKYNYFGRLEDVKYGSPAGTWARGATASRCEDEPSPELWQAAGRRMVRSAEGSPVRRQEAESPAAIARYRQEMLDLVKDVPENAYELSLIDMVDTAKTTKAVKVAEEEEEEEEKNSKKMKKKKGTRSMSRSASMETGGLLLKMFVPRVPAALGGRRQSFSNSGMRTKVSPTRARRDVGEKGRGEGEWWSKEYGGMVSSTGSSNSNGSSSSSNSSGSSIKSRIIGSCYPFVSHKSKQMGFEE</sequence>
<comment type="caution">
    <text evidence="2">The sequence shown here is derived from an EMBL/GenBank/DDBJ whole genome shotgun (WGS) entry which is preliminary data.</text>
</comment>